<dbReference type="GO" id="GO:0000938">
    <property type="term" value="C:GARP complex"/>
    <property type="evidence" value="ECO:0007669"/>
    <property type="project" value="InterPro"/>
</dbReference>
<dbReference type="Pfam" id="PF16854">
    <property type="entry name" value="VPS53_C"/>
    <property type="match status" value="1"/>
</dbReference>
<evidence type="ECO:0000259" key="10">
    <source>
        <dbReference type="Pfam" id="PF04100"/>
    </source>
</evidence>
<feature type="coiled-coil region" evidence="8">
    <location>
        <begin position="67"/>
        <end position="140"/>
    </location>
</feature>
<protein>
    <recommendedName>
        <fullName evidence="4">Vacuolar protein sorting-associated protein 53 homolog</fullName>
    </recommendedName>
</protein>
<dbReference type="InterPro" id="IPR039766">
    <property type="entry name" value="Vps53"/>
</dbReference>
<evidence type="ECO:0000256" key="4">
    <source>
        <dbReference type="ARBA" id="ARBA00014103"/>
    </source>
</evidence>
<keyword evidence="8" id="KW-0175">Coiled coil</keyword>
<gene>
    <name evidence="12" type="ORF">BEMITA_LOCUS4834</name>
</gene>
<feature type="compositionally biased region" description="Acidic residues" evidence="9">
    <location>
        <begin position="9"/>
        <end position="23"/>
    </location>
</feature>
<evidence type="ECO:0000256" key="6">
    <source>
        <dbReference type="ARBA" id="ARBA00023034"/>
    </source>
</evidence>
<feature type="domain" description="Vps53 C-terminal" evidence="11">
    <location>
        <begin position="730"/>
        <end position="814"/>
    </location>
</feature>
<reference evidence="12" key="1">
    <citation type="submission" date="2021-12" db="EMBL/GenBank/DDBJ databases">
        <authorList>
            <person name="King R."/>
        </authorList>
    </citation>
    <scope>NUCLEOTIDE SEQUENCE</scope>
</reference>
<evidence type="ECO:0000313" key="13">
    <source>
        <dbReference type="Proteomes" id="UP001152759"/>
    </source>
</evidence>
<evidence type="ECO:0000256" key="2">
    <source>
        <dbReference type="ARBA" id="ARBA00004481"/>
    </source>
</evidence>
<evidence type="ECO:0000313" key="12">
    <source>
        <dbReference type="EMBL" id="CAH0385627.1"/>
    </source>
</evidence>
<accession>A0A9P0A909</accession>
<feature type="region of interest" description="Disordered" evidence="9">
    <location>
        <begin position="1"/>
        <end position="27"/>
    </location>
</feature>
<dbReference type="PANTHER" id="PTHR12820">
    <property type="entry name" value="VACUOLAR SORTING PROTEIN 53"/>
    <property type="match status" value="1"/>
</dbReference>
<evidence type="ECO:0000256" key="9">
    <source>
        <dbReference type="SAM" id="MobiDB-lite"/>
    </source>
</evidence>
<evidence type="ECO:0000256" key="3">
    <source>
        <dbReference type="ARBA" id="ARBA00008628"/>
    </source>
</evidence>
<evidence type="ECO:0000256" key="5">
    <source>
        <dbReference type="ARBA" id="ARBA00022753"/>
    </source>
</evidence>
<keyword evidence="5" id="KW-0967">Endosome</keyword>
<dbReference type="GO" id="GO:0042147">
    <property type="term" value="P:retrograde transport, endosome to Golgi"/>
    <property type="evidence" value="ECO:0007669"/>
    <property type="project" value="InterPro"/>
</dbReference>
<keyword evidence="6" id="KW-0333">Golgi apparatus</keyword>
<comment type="subcellular location">
    <subcellularLocation>
        <location evidence="2">Endosome membrane</location>
        <topology evidence="2">Peripheral membrane protein</topology>
    </subcellularLocation>
    <subcellularLocation>
        <location evidence="1">Golgi apparatus</location>
        <location evidence="1">trans-Golgi network membrane</location>
        <topology evidence="1">Peripheral membrane protein</topology>
    </subcellularLocation>
</comment>
<evidence type="ECO:0000256" key="8">
    <source>
        <dbReference type="SAM" id="Coils"/>
    </source>
</evidence>
<organism evidence="12 13">
    <name type="scientific">Bemisia tabaci</name>
    <name type="common">Sweetpotato whitefly</name>
    <name type="synonym">Aleurodes tabaci</name>
    <dbReference type="NCBI Taxonomy" id="7038"/>
    <lineage>
        <taxon>Eukaryota</taxon>
        <taxon>Metazoa</taxon>
        <taxon>Ecdysozoa</taxon>
        <taxon>Arthropoda</taxon>
        <taxon>Hexapoda</taxon>
        <taxon>Insecta</taxon>
        <taxon>Pterygota</taxon>
        <taxon>Neoptera</taxon>
        <taxon>Paraneoptera</taxon>
        <taxon>Hemiptera</taxon>
        <taxon>Sternorrhyncha</taxon>
        <taxon>Aleyrodoidea</taxon>
        <taxon>Aleyrodidae</taxon>
        <taxon>Aleyrodinae</taxon>
        <taxon>Bemisia</taxon>
    </lineage>
</organism>
<dbReference type="PANTHER" id="PTHR12820:SF0">
    <property type="entry name" value="VACUOLAR PROTEIN SORTING-ASSOCIATED PROTEIN 53 HOMOLOG"/>
    <property type="match status" value="1"/>
</dbReference>
<evidence type="ECO:0000256" key="7">
    <source>
        <dbReference type="ARBA" id="ARBA00023136"/>
    </source>
</evidence>
<keyword evidence="7" id="KW-0472">Membrane</keyword>
<evidence type="ECO:0000256" key="1">
    <source>
        <dbReference type="ARBA" id="ARBA00004150"/>
    </source>
</evidence>
<dbReference type="Pfam" id="PF04100">
    <property type="entry name" value="Vps53_N"/>
    <property type="match status" value="1"/>
</dbReference>
<feature type="domain" description="Vps53 N-terminal" evidence="10">
    <location>
        <begin position="49"/>
        <end position="467"/>
    </location>
</feature>
<keyword evidence="13" id="KW-1185">Reference proteome</keyword>
<dbReference type="EMBL" id="OU963863">
    <property type="protein sequence ID" value="CAH0385627.1"/>
    <property type="molecule type" value="Genomic_DNA"/>
</dbReference>
<dbReference type="AlphaFoldDB" id="A0A9P0A909"/>
<feature type="compositionally biased region" description="Polar residues" evidence="9">
    <location>
        <begin position="379"/>
        <end position="393"/>
    </location>
</feature>
<dbReference type="GO" id="GO:0005829">
    <property type="term" value="C:cytosol"/>
    <property type="evidence" value="ECO:0007669"/>
    <property type="project" value="GOC"/>
</dbReference>
<sequence>MASSTYAPENEEDDDDYADEPDSEFFNFPPEVQNAIEQVIPSTDPLDKPDFNAVNYINSLFPTEQSLSNIDDVINKMEDQIQFIDEEIRVVVRGQTNAGQDGRAALEDAQRVIRKLFSHVRNIKEKSEKSEETVREITRDIKQLDCAKRNLTSAITTLNHVHMLFGGVENLKILSAKRQYGEIVNLLQGIIEVMTHFKNYSDIPQIAQLSVEVQEIQVSLAKQINEDFREAFTGPNAKNFIPTKQLAEACRVVSVLDSKVMEDLLKWFISLQLSEYSHLFHEAEEGAWIDKLDHRYIWFKKHLLQCEDKFGAMFPPHWELSERITVEFCNITRNELTKLMTKRKNELDVKLLLYAIQRTDNFESLLARRFSGVTLTNKKTTGSKHVSQNTASEDSLKNDTEETTFSPDSEASDSAKDASPNCDSKQETTSPFHGIIGQCFQPFLYIYIESLDRNLYELMERFVADSKVELSKAEATCETNSAAVLPSCADLFVFYRKCLVQCTQLSNGQPMLSLAATLKKYLREYANRVLQNNLPKLGGNVPSLTASVSNITRDLRDLSSAAVLIRDFSLRSGQSEVSRYTPQEQARTCFILTSAEYCLETTQQLEEKLKEKIDPTLADKINLSQEQDIFHNVISNCIQLLVQDLEMACEPALIAMSKIQWQNFEAVGDQSAYVGAITTHLKTTVPIIRNNLASSRKYFTQFCIKFVNSFIPKFIQFLYKCKPMSTVGAEQLLLDTHMLKTVLLDLPSIGSQINRKAPASYTKVVLKGMTKAELILKVVMSPEEPESAFVDQFLRLLPESDLPEFQKILEMKGLKTAEKNSLLSLFRPRNTNSFVTGTTKMGSPKHDMSSIRKLNNLIKIN</sequence>
<feature type="region of interest" description="Disordered" evidence="9">
    <location>
        <begin position="379"/>
        <end position="429"/>
    </location>
</feature>
<proteinExistence type="inferred from homology"/>
<evidence type="ECO:0000259" key="11">
    <source>
        <dbReference type="Pfam" id="PF16854"/>
    </source>
</evidence>
<dbReference type="InterPro" id="IPR038260">
    <property type="entry name" value="Vps53_C_sf"/>
</dbReference>
<dbReference type="Proteomes" id="UP001152759">
    <property type="component" value="Chromosome 2"/>
</dbReference>
<dbReference type="Gene3D" id="1.10.357.110">
    <property type="entry name" value="Vacuolar protein sorting-associated protein 53, C-terminus"/>
    <property type="match status" value="1"/>
</dbReference>
<dbReference type="InterPro" id="IPR007234">
    <property type="entry name" value="Vps53_N"/>
</dbReference>
<dbReference type="InterPro" id="IPR031745">
    <property type="entry name" value="Vps53_C"/>
</dbReference>
<name>A0A9P0A909_BEMTA</name>
<dbReference type="GO" id="GO:0010008">
    <property type="term" value="C:endosome membrane"/>
    <property type="evidence" value="ECO:0007669"/>
    <property type="project" value="UniProtKB-SubCell"/>
</dbReference>
<comment type="similarity">
    <text evidence="3">Belongs to the VPS53 family.</text>
</comment>